<dbReference type="SUPFAM" id="SSF53850">
    <property type="entry name" value="Periplasmic binding protein-like II"/>
    <property type="match status" value="1"/>
</dbReference>
<dbReference type="InterPro" id="IPR000914">
    <property type="entry name" value="SBP_5_dom"/>
</dbReference>
<evidence type="ECO:0000256" key="2">
    <source>
        <dbReference type="ARBA" id="ARBA00022729"/>
    </source>
</evidence>
<dbReference type="PANTHER" id="PTHR30290">
    <property type="entry name" value="PERIPLASMIC BINDING COMPONENT OF ABC TRANSPORTER"/>
    <property type="match status" value="1"/>
</dbReference>
<evidence type="ECO:0000256" key="3">
    <source>
        <dbReference type="SAM" id="SignalP"/>
    </source>
</evidence>
<feature type="domain" description="Solute-binding protein family 5" evidence="4">
    <location>
        <begin position="99"/>
        <end position="477"/>
    </location>
</feature>
<dbReference type="InterPro" id="IPR039424">
    <property type="entry name" value="SBP_5"/>
</dbReference>
<dbReference type="NCBIfam" id="NF011689">
    <property type="entry name" value="PRK15109.1"/>
    <property type="match status" value="1"/>
</dbReference>
<dbReference type="AlphaFoldDB" id="A0A411WJQ6"/>
<dbReference type="OrthoDB" id="9801912at2"/>
<dbReference type="Gene3D" id="3.90.76.10">
    <property type="entry name" value="Dipeptide-binding Protein, Domain 1"/>
    <property type="match status" value="1"/>
</dbReference>
<evidence type="ECO:0000313" key="6">
    <source>
        <dbReference type="Proteomes" id="UP000293154"/>
    </source>
</evidence>
<dbReference type="GO" id="GO:0015833">
    <property type="term" value="P:peptide transport"/>
    <property type="evidence" value="ECO:0007669"/>
    <property type="project" value="TreeGrafter"/>
</dbReference>
<dbReference type="Gene3D" id="3.10.105.10">
    <property type="entry name" value="Dipeptide-binding Protein, Domain 3"/>
    <property type="match status" value="1"/>
</dbReference>
<dbReference type="PROSITE" id="PS01040">
    <property type="entry name" value="SBP_BACTERIAL_5"/>
    <property type="match status" value="1"/>
</dbReference>
<dbReference type="RefSeq" id="WP_130591348.1">
    <property type="nucleotide sequence ID" value="NZ_CP034752.1"/>
</dbReference>
<dbReference type="GO" id="GO:1904680">
    <property type="term" value="F:peptide transmembrane transporter activity"/>
    <property type="evidence" value="ECO:0007669"/>
    <property type="project" value="TreeGrafter"/>
</dbReference>
<dbReference type="KEGG" id="prag:EKN56_08315"/>
<name>A0A411WJQ6_9GAMM</name>
<accession>A0A411WJQ6</accession>
<feature type="signal peptide" evidence="3">
    <location>
        <begin position="1"/>
        <end position="20"/>
    </location>
</feature>
<organism evidence="5 6">
    <name type="scientific">Limnobaculum zhutongyuii</name>
    <dbReference type="NCBI Taxonomy" id="2498113"/>
    <lineage>
        <taxon>Bacteria</taxon>
        <taxon>Pseudomonadati</taxon>
        <taxon>Pseudomonadota</taxon>
        <taxon>Gammaproteobacteria</taxon>
        <taxon>Enterobacterales</taxon>
        <taxon>Budviciaceae</taxon>
        <taxon>Limnobaculum</taxon>
    </lineage>
</organism>
<dbReference type="PANTHER" id="PTHR30290:SF28">
    <property type="entry name" value="ABC TRANSPORTER PERIPLASMIC-BINDING PROTEIN SAPA-RELATED"/>
    <property type="match status" value="1"/>
</dbReference>
<sequence length="566" mass="63203">MRGLKIGALLCAGFLIPAWAAPTGKLETPPLITTPEATPAVVPSTPAQPDIRQSGFVYCVSGVVDSFNPQIANGGVMIDTIAAQLYDRLLDVDPYSYRLIPELAERWESLNNGATYRFHLRKGVSFQTTEWFTPTRTMNADDVVFSFSRIFNAEAPYHMVNGGHYPYFDSMQFSDSVKSIRKVNDYTVDIELHNADASFLWHLATHYAPVLSAEYANNLTRTGMQERIDRQPVGTGPFLLNEYHPGQFVRLYRNKGYWRGSPKMQQVVIDLGAGGTGRLSKLLTGECDVLAYPAASQLSILRDDPRLRISLRTGMNVAYLAFNTGKAPFNDRRVRHAIALAINNPRLMQSIYYGTAETASSILPRTSWAYDNESEITEYNVEKSKQLLKEAGVNNLRLHLWVPTASQAYNPSPLKMAELLQADLAKVNIKVTIVPVDGRFQELRLSDDAHDLTLTGWATDSNDPDSFFRPLLSCAGIDSQTNYALWCNQEFDQLLSKGVTSQDLSMRIETYTKAQKILAEELPVLPLASSLRIQAYRYDIKGLVLSPLGNVSFAGVYREKSETNNK</sequence>
<evidence type="ECO:0000259" key="4">
    <source>
        <dbReference type="Pfam" id="PF00496"/>
    </source>
</evidence>
<dbReference type="GO" id="GO:0030288">
    <property type="term" value="C:outer membrane-bounded periplasmic space"/>
    <property type="evidence" value="ECO:0007669"/>
    <property type="project" value="UniProtKB-ARBA"/>
</dbReference>
<dbReference type="Gene3D" id="3.40.190.10">
    <property type="entry name" value="Periplasmic binding protein-like II"/>
    <property type="match status" value="1"/>
</dbReference>
<dbReference type="Proteomes" id="UP000293154">
    <property type="component" value="Chromosome"/>
</dbReference>
<dbReference type="EMBL" id="CP034752">
    <property type="protein sequence ID" value="QBH96400.1"/>
    <property type="molecule type" value="Genomic_DNA"/>
</dbReference>
<evidence type="ECO:0000256" key="1">
    <source>
        <dbReference type="ARBA" id="ARBA00005695"/>
    </source>
</evidence>
<dbReference type="FunFam" id="3.90.76.10:FF:000005">
    <property type="entry name" value="Peptide ABC transporter substrate-binding protein SapA"/>
    <property type="match status" value="1"/>
</dbReference>
<protein>
    <submittedName>
        <fullName evidence="5">Peptide ABC transporter substrate-binding protein SapA</fullName>
    </submittedName>
</protein>
<comment type="similarity">
    <text evidence="1">Belongs to the bacterial solute-binding protein 5 family.</text>
</comment>
<keyword evidence="6" id="KW-1185">Reference proteome</keyword>
<feature type="chain" id="PRO_5018998438" evidence="3">
    <location>
        <begin position="21"/>
        <end position="566"/>
    </location>
</feature>
<evidence type="ECO:0000313" key="5">
    <source>
        <dbReference type="EMBL" id="QBH96400.1"/>
    </source>
</evidence>
<reference evidence="5 6" key="1">
    <citation type="submission" date="2019-03" db="EMBL/GenBank/DDBJ databases">
        <title>Pragia sp. nov. isolated from the gut tract of Carduelis flavirostris.</title>
        <authorList>
            <person name="Ge Y."/>
        </authorList>
    </citation>
    <scope>NUCLEOTIDE SEQUENCE [LARGE SCALE GENOMIC DNA]</scope>
    <source>
        <strain evidence="5 6">CF-458</strain>
    </source>
</reference>
<dbReference type="GO" id="GO:0043190">
    <property type="term" value="C:ATP-binding cassette (ABC) transporter complex"/>
    <property type="evidence" value="ECO:0007669"/>
    <property type="project" value="InterPro"/>
</dbReference>
<dbReference type="PIRSF" id="PIRSF002741">
    <property type="entry name" value="MppA"/>
    <property type="match status" value="1"/>
</dbReference>
<dbReference type="InterPro" id="IPR023765">
    <property type="entry name" value="SBP_5_CS"/>
</dbReference>
<gene>
    <name evidence="5" type="primary">sapA</name>
    <name evidence="5" type="ORF">EKN56_08315</name>
</gene>
<dbReference type="Pfam" id="PF00496">
    <property type="entry name" value="SBP_bac_5"/>
    <property type="match status" value="1"/>
</dbReference>
<dbReference type="CDD" id="cd08493">
    <property type="entry name" value="PBP2_DppA_like"/>
    <property type="match status" value="1"/>
</dbReference>
<dbReference type="InterPro" id="IPR030678">
    <property type="entry name" value="Peptide/Ni-bd"/>
</dbReference>
<proteinExistence type="inferred from homology"/>
<keyword evidence="2 3" id="KW-0732">Signal</keyword>